<dbReference type="AlphaFoldDB" id="A0A6M8IYU1"/>
<evidence type="ECO:0000313" key="10">
    <source>
        <dbReference type="Proteomes" id="UP000503297"/>
    </source>
</evidence>
<evidence type="ECO:0000256" key="2">
    <source>
        <dbReference type="ARBA" id="ARBA00005879"/>
    </source>
</evidence>
<dbReference type="EMBL" id="CP053716">
    <property type="protein sequence ID" value="QKF06880.1"/>
    <property type="molecule type" value="Genomic_DNA"/>
</dbReference>
<dbReference type="InterPro" id="IPR035996">
    <property type="entry name" value="4pyrrol_Methylase_sf"/>
</dbReference>
<dbReference type="InterPro" id="IPR014776">
    <property type="entry name" value="4pyrrole_Mease_sub2"/>
</dbReference>
<dbReference type="Pfam" id="PF00590">
    <property type="entry name" value="TP_methylase"/>
    <property type="match status" value="1"/>
</dbReference>
<dbReference type="InterPro" id="IPR000878">
    <property type="entry name" value="4pyrrol_Mease"/>
</dbReference>
<dbReference type="InterPro" id="IPR014777">
    <property type="entry name" value="4pyrrole_Mease_sub1"/>
</dbReference>
<dbReference type="RefSeq" id="WP_173163542.1">
    <property type="nucleotide sequence ID" value="NZ_CP053716.1"/>
</dbReference>
<proteinExistence type="inferred from homology"/>
<keyword evidence="5 9" id="KW-0808">Transferase</keyword>
<evidence type="ECO:0000256" key="5">
    <source>
        <dbReference type="ARBA" id="ARBA00022679"/>
    </source>
</evidence>
<dbReference type="PANTHER" id="PTHR43467">
    <property type="entry name" value="COBALT-PRECORRIN-2 C(20)-METHYLTRANSFERASE"/>
    <property type="match status" value="1"/>
</dbReference>
<protein>
    <submittedName>
        <fullName evidence="9">Precorrin-2 C(20)-methyltransferase</fullName>
        <ecNumber evidence="9">2.1.1.130</ecNumber>
    </submittedName>
</protein>
<dbReference type="KEGG" id="bwa:HLV38_01150"/>
<evidence type="ECO:0000256" key="7">
    <source>
        <dbReference type="SAM" id="MobiDB-lite"/>
    </source>
</evidence>
<evidence type="ECO:0000259" key="8">
    <source>
        <dbReference type="Pfam" id="PF00590"/>
    </source>
</evidence>
<dbReference type="NCBIfam" id="TIGR01467">
    <property type="entry name" value="cobI_cbiL"/>
    <property type="match status" value="1"/>
</dbReference>
<dbReference type="GO" id="GO:0009236">
    <property type="term" value="P:cobalamin biosynthetic process"/>
    <property type="evidence" value="ECO:0007669"/>
    <property type="project" value="UniProtKB-UniPathway"/>
</dbReference>
<accession>A0A6M8IYU1</accession>
<dbReference type="UniPathway" id="UPA00148"/>
<dbReference type="InterPro" id="IPR012382">
    <property type="entry name" value="CobI/CbiL"/>
</dbReference>
<evidence type="ECO:0000256" key="1">
    <source>
        <dbReference type="ARBA" id="ARBA00004953"/>
    </source>
</evidence>
<dbReference type="Gene3D" id="3.30.950.10">
    <property type="entry name" value="Methyltransferase, Cobalt-precorrin-4 Transmethylase, Domain 2"/>
    <property type="match status" value="1"/>
</dbReference>
<keyword evidence="6" id="KW-0949">S-adenosyl-L-methionine</keyword>
<name>A0A6M8IYU1_9ACTN</name>
<dbReference type="CDD" id="cd11645">
    <property type="entry name" value="Precorrin_2_C20_MT"/>
    <property type="match status" value="1"/>
</dbReference>
<evidence type="ECO:0000256" key="4">
    <source>
        <dbReference type="ARBA" id="ARBA00022603"/>
    </source>
</evidence>
<feature type="domain" description="Tetrapyrrole methylase" evidence="8">
    <location>
        <begin position="53"/>
        <end position="254"/>
    </location>
</feature>
<dbReference type="EC" id="2.1.1.130" evidence="9"/>
<organism evidence="9 10">
    <name type="scientific">Berryella wangjianweii</name>
    <dbReference type="NCBI Taxonomy" id="2734634"/>
    <lineage>
        <taxon>Bacteria</taxon>
        <taxon>Bacillati</taxon>
        <taxon>Actinomycetota</taxon>
        <taxon>Coriobacteriia</taxon>
        <taxon>Eggerthellales</taxon>
        <taxon>Eggerthellaceae</taxon>
        <taxon>Berryella</taxon>
    </lineage>
</organism>
<comment type="similarity">
    <text evidence="2">Belongs to the precorrin methyltransferase family.</text>
</comment>
<gene>
    <name evidence="9" type="primary">cobI</name>
    <name evidence="9" type="ORF">HLV38_01150</name>
</gene>
<comment type="pathway">
    <text evidence="1">Cofactor biosynthesis; adenosylcobalamin biosynthesis.</text>
</comment>
<sequence>MGAQRVASRGAEATASAPAVPAAPAVRVTEAAPPATAPAAPAPAVPPSGPAALWGVSVGPGDPELLTLKAVRVLEASPVVAVPDIGHKRRTAYAIVSDRLQGKTVLDCATPMVSDPSVTAAAYDAIADRICAHLACGRQVAYVVLGDATVYSTYGYVRQRVAACGFATFIVPGVTSFCAAAAQANLMLCEGSERLLIEPVGKAGAVDEPSFDATRVYMKVGRHLPALRATLDERGMLEGAAMVANCGLPDEEVHPRFADAVLGERPPYLSVVIAPSPVRAHDPKRAGGEA</sequence>
<feature type="region of interest" description="Disordered" evidence="7">
    <location>
        <begin position="1"/>
        <end position="23"/>
    </location>
</feature>
<dbReference type="PANTHER" id="PTHR43467:SF2">
    <property type="entry name" value="COBALT-PRECORRIN-2 C(20)-METHYLTRANSFERASE"/>
    <property type="match status" value="1"/>
</dbReference>
<keyword evidence="10" id="KW-1185">Reference proteome</keyword>
<evidence type="ECO:0000256" key="6">
    <source>
        <dbReference type="ARBA" id="ARBA00022691"/>
    </source>
</evidence>
<dbReference type="InterPro" id="IPR006364">
    <property type="entry name" value="CobI/CbiL/CobIJ_dom"/>
</dbReference>
<dbReference type="GO" id="GO:0030788">
    <property type="term" value="F:precorrin-2 C20-methyltransferase activity"/>
    <property type="evidence" value="ECO:0007669"/>
    <property type="project" value="UniProtKB-EC"/>
</dbReference>
<keyword evidence="4 9" id="KW-0489">Methyltransferase</keyword>
<dbReference type="GO" id="GO:0032259">
    <property type="term" value="P:methylation"/>
    <property type="evidence" value="ECO:0007669"/>
    <property type="project" value="UniProtKB-KW"/>
</dbReference>
<dbReference type="Proteomes" id="UP000503297">
    <property type="component" value="Chromosome"/>
</dbReference>
<reference evidence="10" key="1">
    <citation type="submission" date="2020-05" db="EMBL/GenBank/DDBJ databases">
        <title>Novel species in genus Nocardioides.</title>
        <authorList>
            <person name="Zhang G."/>
        </authorList>
    </citation>
    <scope>NUCLEOTIDE SEQUENCE [LARGE SCALE GENOMIC DNA]</scope>
    <source>
        <strain evidence="10">zg-1050</strain>
    </source>
</reference>
<dbReference type="Gene3D" id="3.40.1010.10">
    <property type="entry name" value="Cobalt-precorrin-4 Transmethylase, Domain 1"/>
    <property type="match status" value="1"/>
</dbReference>
<dbReference type="SUPFAM" id="SSF53790">
    <property type="entry name" value="Tetrapyrrole methylase"/>
    <property type="match status" value="1"/>
</dbReference>
<keyword evidence="3" id="KW-0169">Cobalamin biosynthesis</keyword>
<feature type="compositionally biased region" description="Low complexity" evidence="7">
    <location>
        <begin position="10"/>
        <end position="23"/>
    </location>
</feature>
<evidence type="ECO:0000313" key="9">
    <source>
        <dbReference type="EMBL" id="QKF06880.1"/>
    </source>
</evidence>
<evidence type="ECO:0000256" key="3">
    <source>
        <dbReference type="ARBA" id="ARBA00022573"/>
    </source>
</evidence>